<accession>A0AAV4GX07</accession>
<dbReference type="EMBL" id="BMAT01008665">
    <property type="protein sequence ID" value="GFR90417.1"/>
    <property type="molecule type" value="Genomic_DNA"/>
</dbReference>
<name>A0AAV4GX07_9GAST</name>
<protein>
    <submittedName>
        <fullName evidence="2">Uncharacterized protein</fullName>
    </submittedName>
</protein>
<sequence>MTRILYGKPRTGSGPDSLKRIRFLYMTIYTGAVQVGPSSWTAPIYTLSHGNSPRESKTGSPDESRYVERNRSQAQLVPKALRMFPTNNLDVCPLWLAVADCRNSLGLSSQAHQVHQLAQHLASYCTAGNIHHETKSSPSNIPN</sequence>
<comment type="caution">
    <text evidence="2">The sequence shown here is derived from an EMBL/GenBank/DDBJ whole genome shotgun (WGS) entry which is preliminary data.</text>
</comment>
<keyword evidence="3" id="KW-1185">Reference proteome</keyword>
<feature type="compositionally biased region" description="Basic and acidic residues" evidence="1">
    <location>
        <begin position="52"/>
        <end position="70"/>
    </location>
</feature>
<proteinExistence type="predicted"/>
<dbReference type="AlphaFoldDB" id="A0AAV4GX07"/>
<evidence type="ECO:0000313" key="3">
    <source>
        <dbReference type="Proteomes" id="UP000762676"/>
    </source>
</evidence>
<evidence type="ECO:0000313" key="2">
    <source>
        <dbReference type="EMBL" id="GFR90417.1"/>
    </source>
</evidence>
<feature type="region of interest" description="Disordered" evidence="1">
    <location>
        <begin position="48"/>
        <end position="70"/>
    </location>
</feature>
<gene>
    <name evidence="2" type="ORF">ElyMa_004303900</name>
</gene>
<evidence type="ECO:0000256" key="1">
    <source>
        <dbReference type="SAM" id="MobiDB-lite"/>
    </source>
</evidence>
<dbReference type="Proteomes" id="UP000762676">
    <property type="component" value="Unassembled WGS sequence"/>
</dbReference>
<organism evidence="2 3">
    <name type="scientific">Elysia marginata</name>
    <dbReference type="NCBI Taxonomy" id="1093978"/>
    <lineage>
        <taxon>Eukaryota</taxon>
        <taxon>Metazoa</taxon>
        <taxon>Spiralia</taxon>
        <taxon>Lophotrochozoa</taxon>
        <taxon>Mollusca</taxon>
        <taxon>Gastropoda</taxon>
        <taxon>Heterobranchia</taxon>
        <taxon>Euthyneura</taxon>
        <taxon>Panpulmonata</taxon>
        <taxon>Sacoglossa</taxon>
        <taxon>Placobranchoidea</taxon>
        <taxon>Plakobranchidae</taxon>
        <taxon>Elysia</taxon>
    </lineage>
</organism>
<reference evidence="2 3" key="1">
    <citation type="journal article" date="2021" name="Elife">
        <title>Chloroplast acquisition without the gene transfer in kleptoplastic sea slugs, Plakobranchus ocellatus.</title>
        <authorList>
            <person name="Maeda T."/>
            <person name="Takahashi S."/>
            <person name="Yoshida T."/>
            <person name="Shimamura S."/>
            <person name="Takaki Y."/>
            <person name="Nagai Y."/>
            <person name="Toyoda A."/>
            <person name="Suzuki Y."/>
            <person name="Arimoto A."/>
            <person name="Ishii H."/>
            <person name="Satoh N."/>
            <person name="Nishiyama T."/>
            <person name="Hasebe M."/>
            <person name="Maruyama T."/>
            <person name="Minagawa J."/>
            <person name="Obokata J."/>
            <person name="Shigenobu S."/>
        </authorList>
    </citation>
    <scope>NUCLEOTIDE SEQUENCE [LARGE SCALE GENOMIC DNA]</scope>
</reference>